<dbReference type="InterPro" id="IPR058163">
    <property type="entry name" value="LysR-type_TF_proteobact-type"/>
</dbReference>
<dbReference type="InterPro" id="IPR036388">
    <property type="entry name" value="WH-like_DNA-bd_sf"/>
</dbReference>
<dbReference type="RefSeq" id="WP_147713813.1">
    <property type="nucleotide sequence ID" value="NZ_VKAD01000001.1"/>
</dbReference>
<dbReference type="PRINTS" id="PR00039">
    <property type="entry name" value="HTHLYSR"/>
</dbReference>
<dbReference type="FunFam" id="1.10.10.10:FF:000001">
    <property type="entry name" value="LysR family transcriptional regulator"/>
    <property type="match status" value="1"/>
</dbReference>
<evidence type="ECO:0000259" key="5">
    <source>
        <dbReference type="PROSITE" id="PS50931"/>
    </source>
</evidence>
<gene>
    <name evidence="6" type="ORF">FME95_07720</name>
</gene>
<protein>
    <submittedName>
        <fullName evidence="6">LysR family transcriptional regulator</fullName>
    </submittedName>
</protein>
<dbReference type="OrthoDB" id="9815676at2"/>
<dbReference type="Proteomes" id="UP000321764">
    <property type="component" value="Unassembled WGS sequence"/>
</dbReference>
<dbReference type="GO" id="GO:0003700">
    <property type="term" value="F:DNA-binding transcription factor activity"/>
    <property type="evidence" value="ECO:0007669"/>
    <property type="project" value="InterPro"/>
</dbReference>
<name>A0A5C8Z8G9_9GAMM</name>
<dbReference type="PANTHER" id="PTHR30537:SF5">
    <property type="entry name" value="HTH-TYPE TRANSCRIPTIONAL ACTIVATOR TTDR-RELATED"/>
    <property type="match status" value="1"/>
</dbReference>
<keyword evidence="7" id="KW-1185">Reference proteome</keyword>
<evidence type="ECO:0000256" key="1">
    <source>
        <dbReference type="ARBA" id="ARBA00009437"/>
    </source>
</evidence>
<organism evidence="6 7">
    <name type="scientific">Reinekea thalattae</name>
    <dbReference type="NCBI Taxonomy" id="2593301"/>
    <lineage>
        <taxon>Bacteria</taxon>
        <taxon>Pseudomonadati</taxon>
        <taxon>Pseudomonadota</taxon>
        <taxon>Gammaproteobacteria</taxon>
        <taxon>Oceanospirillales</taxon>
        <taxon>Saccharospirillaceae</taxon>
        <taxon>Reinekea</taxon>
    </lineage>
</organism>
<proteinExistence type="inferred from homology"/>
<sequence>MGQLEEMAMLVRIVDTGGITRAAEQLGIAKSAVSRRLNELETRLGCQLLSRTTRKFSLTEAGEHYYQRAMNILDEIKTLDEQTSGVHSSVEGTLKLSLPLSFGLMHLSPLIDQYLVEHPQLKLQLDFSDRRVDLVEEGFELAIRIGELRDSSYQAKRLTRIRQVLCASPDYLLKQGAPQTLEELQTHQFLQYGFAKQAELKCIDEQGRHRQLRLNSSVQVNNGDFMQQLAINGHGITMLPSFLVYQSIKQGLLVPLLNEYRWPESAAYAVYPRNRFLPQRCRLLIDFIAEQLGDQPYWDR</sequence>
<dbReference type="SUPFAM" id="SSF46785">
    <property type="entry name" value="Winged helix' DNA-binding domain"/>
    <property type="match status" value="1"/>
</dbReference>
<dbReference type="PANTHER" id="PTHR30537">
    <property type="entry name" value="HTH-TYPE TRANSCRIPTIONAL REGULATOR"/>
    <property type="match status" value="1"/>
</dbReference>
<comment type="similarity">
    <text evidence="1">Belongs to the LysR transcriptional regulatory family.</text>
</comment>
<evidence type="ECO:0000256" key="2">
    <source>
        <dbReference type="ARBA" id="ARBA00023015"/>
    </source>
</evidence>
<keyword evidence="2" id="KW-0805">Transcription regulation</keyword>
<dbReference type="GO" id="GO:0003677">
    <property type="term" value="F:DNA binding"/>
    <property type="evidence" value="ECO:0007669"/>
    <property type="project" value="UniProtKB-KW"/>
</dbReference>
<dbReference type="Pfam" id="PF00126">
    <property type="entry name" value="HTH_1"/>
    <property type="match status" value="1"/>
</dbReference>
<dbReference type="EMBL" id="VKAD01000001">
    <property type="protein sequence ID" value="TXR54415.1"/>
    <property type="molecule type" value="Genomic_DNA"/>
</dbReference>
<dbReference type="AlphaFoldDB" id="A0A5C8Z8G9"/>
<dbReference type="FunFam" id="3.40.190.290:FF:000001">
    <property type="entry name" value="Transcriptional regulator, LysR family"/>
    <property type="match status" value="1"/>
</dbReference>
<dbReference type="Gene3D" id="3.40.190.290">
    <property type="match status" value="1"/>
</dbReference>
<dbReference type="InterPro" id="IPR036390">
    <property type="entry name" value="WH_DNA-bd_sf"/>
</dbReference>
<dbReference type="InterPro" id="IPR000847">
    <property type="entry name" value="LysR_HTH_N"/>
</dbReference>
<dbReference type="SUPFAM" id="SSF53850">
    <property type="entry name" value="Periplasmic binding protein-like II"/>
    <property type="match status" value="1"/>
</dbReference>
<dbReference type="CDD" id="cd08422">
    <property type="entry name" value="PBP2_CrgA_like"/>
    <property type="match status" value="1"/>
</dbReference>
<dbReference type="Pfam" id="PF03466">
    <property type="entry name" value="LysR_substrate"/>
    <property type="match status" value="1"/>
</dbReference>
<dbReference type="InterPro" id="IPR005119">
    <property type="entry name" value="LysR_subst-bd"/>
</dbReference>
<evidence type="ECO:0000313" key="6">
    <source>
        <dbReference type="EMBL" id="TXR54415.1"/>
    </source>
</evidence>
<keyword evidence="3" id="KW-0238">DNA-binding</keyword>
<comment type="caution">
    <text evidence="6">The sequence shown here is derived from an EMBL/GenBank/DDBJ whole genome shotgun (WGS) entry which is preliminary data.</text>
</comment>
<dbReference type="Gene3D" id="1.10.10.10">
    <property type="entry name" value="Winged helix-like DNA-binding domain superfamily/Winged helix DNA-binding domain"/>
    <property type="match status" value="1"/>
</dbReference>
<evidence type="ECO:0000256" key="4">
    <source>
        <dbReference type="ARBA" id="ARBA00023163"/>
    </source>
</evidence>
<evidence type="ECO:0000313" key="7">
    <source>
        <dbReference type="Proteomes" id="UP000321764"/>
    </source>
</evidence>
<reference evidence="6 7" key="1">
    <citation type="submission" date="2019-07" db="EMBL/GenBank/DDBJ databases">
        <title>Reinekea sp. strain SSH23 genome sequencing and assembly.</title>
        <authorList>
            <person name="Kim I."/>
        </authorList>
    </citation>
    <scope>NUCLEOTIDE SEQUENCE [LARGE SCALE GENOMIC DNA]</scope>
    <source>
        <strain evidence="6 7">SSH23</strain>
    </source>
</reference>
<evidence type="ECO:0000256" key="3">
    <source>
        <dbReference type="ARBA" id="ARBA00023125"/>
    </source>
</evidence>
<keyword evidence="4" id="KW-0804">Transcription</keyword>
<dbReference type="PROSITE" id="PS50931">
    <property type="entry name" value="HTH_LYSR"/>
    <property type="match status" value="1"/>
</dbReference>
<accession>A0A5C8Z8G9</accession>
<feature type="domain" description="HTH lysR-type" evidence="5">
    <location>
        <begin position="1"/>
        <end position="59"/>
    </location>
</feature>